<comment type="similarity">
    <text evidence="1">Belongs to the WD repeat EIPR1 family.</text>
</comment>
<dbReference type="Proteomes" id="UP001211065">
    <property type="component" value="Unassembled WGS sequence"/>
</dbReference>
<dbReference type="PANTHER" id="PTHR14205">
    <property type="entry name" value="WD-REPEAT PROTEIN"/>
    <property type="match status" value="1"/>
</dbReference>
<dbReference type="EMBL" id="JADGJW010000396">
    <property type="protein sequence ID" value="KAJ3218108.1"/>
    <property type="molecule type" value="Genomic_DNA"/>
</dbReference>
<organism evidence="3 4">
    <name type="scientific">Clydaea vesicula</name>
    <dbReference type="NCBI Taxonomy" id="447962"/>
    <lineage>
        <taxon>Eukaryota</taxon>
        <taxon>Fungi</taxon>
        <taxon>Fungi incertae sedis</taxon>
        <taxon>Chytridiomycota</taxon>
        <taxon>Chytridiomycota incertae sedis</taxon>
        <taxon>Chytridiomycetes</taxon>
        <taxon>Lobulomycetales</taxon>
        <taxon>Lobulomycetaceae</taxon>
        <taxon>Clydaea</taxon>
    </lineage>
</organism>
<comment type="caution">
    <text evidence="3">The sequence shown here is derived from an EMBL/GenBank/DDBJ whole genome shotgun (WGS) entry which is preliminary data.</text>
</comment>
<keyword evidence="4" id="KW-1185">Reference proteome</keyword>
<accession>A0AAD5U1Y3</accession>
<evidence type="ECO:0008006" key="5">
    <source>
        <dbReference type="Google" id="ProtNLM"/>
    </source>
</evidence>
<evidence type="ECO:0000256" key="2">
    <source>
        <dbReference type="PROSITE-ProRule" id="PRU00221"/>
    </source>
</evidence>
<feature type="repeat" description="WD" evidence="2">
    <location>
        <begin position="269"/>
        <end position="304"/>
    </location>
</feature>
<dbReference type="SMART" id="SM00320">
    <property type="entry name" value="WD40"/>
    <property type="match status" value="4"/>
</dbReference>
<protein>
    <recommendedName>
        <fullName evidence="5">Guanine nucleotide-binding protein subunit beta-like protein</fullName>
    </recommendedName>
</protein>
<dbReference type="InterPro" id="IPR036322">
    <property type="entry name" value="WD40_repeat_dom_sf"/>
</dbReference>
<dbReference type="SUPFAM" id="SSF50978">
    <property type="entry name" value="WD40 repeat-like"/>
    <property type="match status" value="1"/>
</dbReference>
<dbReference type="Gene3D" id="2.130.10.10">
    <property type="entry name" value="YVTN repeat-like/Quinoprotein amine dehydrogenase"/>
    <property type="match status" value="1"/>
</dbReference>
<dbReference type="AlphaFoldDB" id="A0AAD5U1Y3"/>
<dbReference type="GO" id="GO:0016567">
    <property type="term" value="P:protein ubiquitination"/>
    <property type="evidence" value="ECO:0007669"/>
    <property type="project" value="TreeGrafter"/>
</dbReference>
<gene>
    <name evidence="3" type="ORF">HK099_005196</name>
</gene>
<dbReference type="InterPro" id="IPR015943">
    <property type="entry name" value="WD40/YVTN_repeat-like_dom_sf"/>
</dbReference>
<evidence type="ECO:0000313" key="4">
    <source>
        <dbReference type="Proteomes" id="UP001211065"/>
    </source>
</evidence>
<dbReference type="PANTHER" id="PTHR14205:SF15">
    <property type="entry name" value="EARP AND GARP COMPLEX-INTERACTING PROTEIN 1"/>
    <property type="match status" value="1"/>
</dbReference>
<name>A0AAD5U1Y3_9FUNG</name>
<dbReference type="InterPro" id="IPR001680">
    <property type="entry name" value="WD40_rpt"/>
</dbReference>
<dbReference type="Pfam" id="PF00400">
    <property type="entry name" value="WD40"/>
    <property type="match status" value="1"/>
</dbReference>
<sequence length="1068" mass="120814">MTKSRSSHSQIGIRSPSENFNFQINPNDNWRKGCLPLTFKRQQKSVMHYSNLEIPDNQKNTTCIAALNAVPFLVVGSAAKSNNLFIIENLKKEPNQSQLMLKSAFTAPHSIYHMSLSGDKLATAGPQGCVQLFQIDSNEINQKGKGLDHLLECPLGESHLEHLQISPPGTHIKQVRIQHIEFSPNNFNDSTSSDSFLALQSKRLFIWDLEASKVVVDEFISNDMLTSATWSTFDPLIAATSNDKNLYVLDARLLGKSQSNKTGLVWKVDEAHLGSVTCAKFNPFIPYWLATSGESGDVKIWDLRFLRHPAARIDGHYESVNSLCWSNVRCDHISTASSDRSFKTFNLNPDLNSRKIFKNYSNFFFNLPDTGFRMEEYTSKEDLIVGSELVCESDFKSFNAPLLNICTSPTHSDSYYTISSIGELGCFTIKSDLLEKFAPHRYDSLHQHLEHEIETSVYLRDMTAAYSNVTSLSKLSRKKGRVISEFEIELIELCTAKPLIQPDSWTIAPFDSDSIRSGGFEMTERFRDDLRKFGYFLPPGFANLANFIKVKEEKEEAEFKLVVFRLNLLVDISKENFESLINAEGDIIAGMERDPTFLDAETLQLLLETIIINDYLKGLKMGIRLLEIIEDQPNKNFQDFFSTVYMLVYPTVFDQISVQPEIHMESSTDLKFKDTLLPLQQRSAHVKLQKLKHFIDGRRRRNLKLDESLNFISTKSNTLKNSEDVVPKNKINVNENNNLSFEFNKYKLENEQKVIIEKYLNDSKLALNMVRLELAMQKLLIKISPTVDEDIVKLMASIIGPKNNAKNSATLDLSPSNLKPFLNEITISSHVNRIFLDALLNLGRFDEYFSNALEFTIIFQNVDFMLLTFKHAEMIAVPKLKLFVDDVFKKASSRLVTAIHAGQKTALPPKDLPAMDAANPVLTDSLIFSIKCFKDGFVMLVKIGVGMASCVETRDSTKEKVVLNFVQKIISILNEHVNQLMSSLSKLLEMIEGLLGKIPTAIPRNSMLFVKDGISEAFKGWPKSFLKSNSKDPSYLERLKTVQPLQEAILIVMEKIAGFASKVADVQT</sequence>
<evidence type="ECO:0000256" key="1">
    <source>
        <dbReference type="ARBA" id="ARBA00005672"/>
    </source>
</evidence>
<keyword evidence="2" id="KW-0853">WD repeat</keyword>
<proteinExistence type="inferred from homology"/>
<dbReference type="PROSITE" id="PS50082">
    <property type="entry name" value="WD_REPEATS_2"/>
    <property type="match status" value="1"/>
</dbReference>
<evidence type="ECO:0000313" key="3">
    <source>
        <dbReference type="EMBL" id="KAJ3218108.1"/>
    </source>
</evidence>
<reference evidence="3" key="1">
    <citation type="submission" date="2020-05" db="EMBL/GenBank/DDBJ databases">
        <title>Phylogenomic resolution of chytrid fungi.</title>
        <authorList>
            <person name="Stajich J.E."/>
            <person name="Amses K."/>
            <person name="Simmons R."/>
            <person name="Seto K."/>
            <person name="Myers J."/>
            <person name="Bonds A."/>
            <person name="Quandt C.A."/>
            <person name="Barry K."/>
            <person name="Liu P."/>
            <person name="Grigoriev I."/>
            <person name="Longcore J.E."/>
            <person name="James T.Y."/>
        </authorList>
    </citation>
    <scope>NUCLEOTIDE SEQUENCE</scope>
    <source>
        <strain evidence="3">JEL0476</strain>
    </source>
</reference>
<dbReference type="InterPro" id="IPR040323">
    <property type="entry name" value="EIPR1"/>
</dbReference>